<evidence type="ECO:0000256" key="3">
    <source>
        <dbReference type="ARBA" id="ARBA00022723"/>
    </source>
</evidence>
<dbReference type="PANTHER" id="PTHR42940:SF3">
    <property type="entry name" value="ALCOHOL DEHYDROGENASE 1-RELATED"/>
    <property type="match status" value="1"/>
</dbReference>
<evidence type="ECO:0000256" key="5">
    <source>
        <dbReference type="ARBA" id="ARBA00023002"/>
    </source>
</evidence>
<keyword evidence="4" id="KW-0862">Zinc</keyword>
<dbReference type="GO" id="GO:0005737">
    <property type="term" value="C:cytoplasm"/>
    <property type="evidence" value="ECO:0007669"/>
    <property type="project" value="TreeGrafter"/>
</dbReference>
<dbReference type="VEuPathDB" id="FungiDB:ASPNIDRAFT2_44933"/>
<proteinExistence type="inferred from homology"/>
<dbReference type="AlphaFoldDB" id="G3XQE7"/>
<keyword evidence="3" id="KW-0479">Metal-binding</keyword>
<dbReference type="InterPro" id="IPR013154">
    <property type="entry name" value="ADH-like_N"/>
</dbReference>
<dbReference type="OrthoDB" id="1879366at2759"/>
<dbReference type="Gene3D" id="3.40.50.720">
    <property type="entry name" value="NAD(P)-binding Rossmann-like Domain"/>
    <property type="match status" value="1"/>
</dbReference>
<reference evidence="8 9" key="1">
    <citation type="journal article" date="2011" name="Genome Res.">
        <title>Comparative genomics of citric-acid-producing Aspergillus niger ATCC 1015 versus enzyme-producing CBS 513.88.</title>
        <authorList>
            <person name="Andersen M.R."/>
            <person name="Salazar M.P."/>
            <person name="Schaap P.J."/>
            <person name="van de Vondervoort P.J."/>
            <person name="Culley D."/>
            <person name="Thykaer J."/>
            <person name="Frisvad J.C."/>
            <person name="Nielsen K.F."/>
            <person name="Albang R."/>
            <person name="Albermann K."/>
            <person name="Berka R.M."/>
            <person name="Braus G.H."/>
            <person name="Braus-Stromeyer S.A."/>
            <person name="Corrochano L.M."/>
            <person name="Dai Z."/>
            <person name="van Dijck P.W."/>
            <person name="Hofmann G."/>
            <person name="Lasure L.L."/>
            <person name="Magnuson J.K."/>
            <person name="Menke H."/>
            <person name="Meijer M."/>
            <person name="Meijer S.L."/>
            <person name="Nielsen J.B."/>
            <person name="Nielsen M.L."/>
            <person name="van Ooyen A.J."/>
            <person name="Pel H.J."/>
            <person name="Poulsen L."/>
            <person name="Samson R.A."/>
            <person name="Stam H."/>
            <person name="Tsang A."/>
            <person name="van den Brink J.M."/>
            <person name="Atkins A."/>
            <person name="Aerts A."/>
            <person name="Shapiro H."/>
            <person name="Pangilinan J."/>
            <person name="Salamov A."/>
            <person name="Lou Y."/>
            <person name="Lindquist E."/>
            <person name="Lucas S."/>
            <person name="Grimwood J."/>
            <person name="Grigoriev I.V."/>
            <person name="Kubicek C.P."/>
            <person name="Martinez D."/>
            <person name="van Peij N.N."/>
            <person name="Roubos J.A."/>
            <person name="Nielsen J."/>
            <person name="Baker S.E."/>
        </authorList>
    </citation>
    <scope>NUCLEOTIDE SEQUENCE [LARGE SCALE GENOMIC DNA]</scope>
    <source>
        <strain evidence="9">ATCC 1015 / CBS 113.46 / FGSC A1144 / LSHB Ac4 / NCTC 3858a / NRRL 328 / USDA 3528.7</strain>
    </source>
</reference>
<evidence type="ECO:0000256" key="4">
    <source>
        <dbReference type="ARBA" id="ARBA00022833"/>
    </source>
</evidence>
<dbReference type="GO" id="GO:0004022">
    <property type="term" value="F:alcohol dehydrogenase (NAD+) activity"/>
    <property type="evidence" value="ECO:0007669"/>
    <property type="project" value="TreeGrafter"/>
</dbReference>
<evidence type="ECO:0000313" key="8">
    <source>
        <dbReference type="EMBL" id="EHA27496.1"/>
    </source>
</evidence>
<dbReference type="GO" id="GO:0046872">
    <property type="term" value="F:metal ion binding"/>
    <property type="evidence" value="ECO:0007669"/>
    <property type="project" value="UniProtKB-KW"/>
</dbReference>
<name>G3XQE7_ASPNA</name>
<keyword evidence="5" id="KW-0560">Oxidoreductase</keyword>
<dbReference type="Gene3D" id="3.90.180.10">
    <property type="entry name" value="Medium-chain alcohol dehydrogenases, catalytic domain"/>
    <property type="match status" value="1"/>
</dbReference>
<evidence type="ECO:0000256" key="2">
    <source>
        <dbReference type="ARBA" id="ARBA00008072"/>
    </source>
</evidence>
<dbReference type="HOGENOM" id="CLU_026673_20_1_1"/>
<dbReference type="InterPro" id="IPR011032">
    <property type="entry name" value="GroES-like_sf"/>
</dbReference>
<evidence type="ECO:0000313" key="9">
    <source>
        <dbReference type="Proteomes" id="UP000009038"/>
    </source>
</evidence>
<dbReference type="SUPFAM" id="SSF51735">
    <property type="entry name" value="NAD(P)-binding Rossmann-fold domains"/>
    <property type="match status" value="1"/>
</dbReference>
<dbReference type="EMBL" id="ACJE01000003">
    <property type="protein sequence ID" value="EHA27496.1"/>
    <property type="molecule type" value="Genomic_DNA"/>
</dbReference>
<dbReference type="SUPFAM" id="SSF50129">
    <property type="entry name" value="GroES-like"/>
    <property type="match status" value="1"/>
</dbReference>
<dbReference type="InterPro" id="IPR036291">
    <property type="entry name" value="NAD(P)-bd_dom_sf"/>
</dbReference>
<gene>
    <name evidence="8" type="ORF">ASPNIDRAFT_44933</name>
</gene>
<evidence type="ECO:0000259" key="7">
    <source>
        <dbReference type="Pfam" id="PF08240"/>
    </source>
</evidence>
<organism evidence="8 9">
    <name type="scientific">Aspergillus niger (strain ATCC 1015 / CBS 113.46 / FGSC A1144 / LSHB Ac4 / NCTC 3858a / NRRL 328 / USDA 3528.7)</name>
    <dbReference type="NCBI Taxonomy" id="380704"/>
    <lineage>
        <taxon>Eukaryota</taxon>
        <taxon>Fungi</taxon>
        <taxon>Dikarya</taxon>
        <taxon>Ascomycota</taxon>
        <taxon>Pezizomycotina</taxon>
        <taxon>Eurotiomycetes</taxon>
        <taxon>Eurotiomycetidae</taxon>
        <taxon>Eurotiales</taxon>
        <taxon>Aspergillaceae</taxon>
        <taxon>Aspergillus</taxon>
        <taxon>Aspergillus subgen. Circumdati</taxon>
    </lineage>
</organism>
<comment type="caution">
    <text evidence="8">The sequence shown here is derived from an EMBL/GenBank/DDBJ whole genome shotgun (WGS) entry which is preliminary data.</text>
</comment>
<dbReference type="STRING" id="380704.G3XQE7"/>
<feature type="domain" description="Alcohol dehydrogenase-like N-terminal" evidence="7">
    <location>
        <begin position="92"/>
        <end position="203"/>
    </location>
</feature>
<evidence type="ECO:0000256" key="6">
    <source>
        <dbReference type="ARBA" id="ARBA00023027"/>
    </source>
</evidence>
<keyword evidence="6" id="KW-0520">NAD</keyword>
<comment type="similarity">
    <text evidence="2">Belongs to the zinc-containing alcohol dehydrogenase family.</text>
</comment>
<dbReference type="Proteomes" id="UP000009038">
    <property type="component" value="Unassembled WGS sequence"/>
</dbReference>
<comment type="cofactor">
    <cofactor evidence="1">
        <name>Zn(2+)</name>
        <dbReference type="ChEBI" id="CHEBI:29105"/>
    </cofactor>
</comment>
<sequence>MFTSLPKIIEPLTMEAEQASGSTATLADRPKGLDPLIIDLSSDNSTEHESGSDVQELLQSAVPSTQRAIVTPNVGKTLNMSHQIIPVREPAPGEVILRVLYSGICCSDSLFSQGPLPGYPKQNHIAGHEGIGYIVKSRDFSLVPRNDRLYGIRYLAWSCRSCTYCLRGLPTSCPYQLNTPKQIPGTFQEYVTVPGSALLELPETVSLGTIDLALYAAALCSGSTALMSLRSASICRGDVVIVVGAMGAIGHLTAMMAKELLGAKVIGVDLPAKVDRVSSQETDRYCDVLLAAPESHEGSVWDEFHAALLLVCAQLRGKQAGDVTRAAEAVIVTSSSITAFQRLDEYVCDGGRIVCAGGPKGLNMVSLPLHCVIERNLHLTGNLMGGYDEALKVIEYIQTGRIRPQISKVLLEDVPGQMQAMLDCQTVGKVVVCL</sequence>
<accession>G3XQE7</accession>
<dbReference type="PANTHER" id="PTHR42940">
    <property type="entry name" value="ALCOHOL DEHYDROGENASE 1-RELATED"/>
    <property type="match status" value="1"/>
</dbReference>
<evidence type="ECO:0000256" key="1">
    <source>
        <dbReference type="ARBA" id="ARBA00001947"/>
    </source>
</evidence>
<protein>
    <recommendedName>
        <fullName evidence="7">Alcohol dehydrogenase-like N-terminal domain-containing protein</fullName>
    </recommendedName>
</protein>
<dbReference type="Pfam" id="PF08240">
    <property type="entry name" value="ADH_N"/>
    <property type="match status" value="1"/>
</dbReference>